<dbReference type="STRING" id="177199.A0A420YI34"/>
<gene>
    <name evidence="3" type="ORF">DL546_003495</name>
</gene>
<dbReference type="Proteomes" id="UP000275385">
    <property type="component" value="Unassembled WGS sequence"/>
</dbReference>
<dbReference type="SUPFAM" id="SSF75304">
    <property type="entry name" value="Amidase signature (AS) enzymes"/>
    <property type="match status" value="1"/>
</dbReference>
<sequence length="746" mass="81244">MLILQESLTGLVLVHPAVSQTHIGNTTLAKVPQPGMAVEQTLETLSLRASSTYPDTMRFSSGTFAPTRVLTISLLPLLASAAPASKRSTWKKISSTAEGGVAFTLGDGTYLANLEYPKAILGLECKTSSKPKDIVPFTIISVDDSTVTESLLNDTIARYLTGDDVFSTDFLEGIYLAYNGSGPANLDSSAVSYLNSLAPAHLLLDAAFSASAAKARFESPVTKVPAANTSSLPAGPYAVSIERTSIAFNTVYRLYQDEFRDFLYGTYEANDGEGTYYPLELFFANKWYPYIPVPSRIYSWSDPRPFAGYRVAIKDLFDMKGLVTSGGSQAWATITAEANVTAPSIQRIVDLGGVLVGKYKLAQFASGANPWDWQDEQYPWNPRGDGYLTCSASSSGGGCSMAAYPWLDYAIGSDTGSSMRRPAAVSGTYGNRPSQGMITLENVIPLGGATDTAGVFSRNVHDWVHFAKNWYAPELHQTSSITGLAPLEAPDNTLWPKRVKYLSDYLPLANPAAEAILQTFLGQLTSTFNMTLEEVAFKSILNGSSPSIGELNQAIGTIARVYQYYQVGKPLVETWAARFDGRFPPVDPSARSWKRFNESLNPWSVYEEAVAVKRKGVDWFEKEVLYSTPESCSESIMVWDIGTGGLPSFREEDLNTNNSAAAFLATVPERAVLSGASICPIFGCVDMTIPIGQVPYYSNVTFHTEYMPVTVSVIAKRGCDYMLWNMWEKLADLGVLKEVNTGRTAF</sequence>
<dbReference type="PANTHER" id="PTHR46310:SF7">
    <property type="entry name" value="AMIDASE 1"/>
    <property type="match status" value="1"/>
</dbReference>
<dbReference type="InterPro" id="IPR023631">
    <property type="entry name" value="Amidase_dom"/>
</dbReference>
<reference evidence="3 4" key="1">
    <citation type="submission" date="2018-08" db="EMBL/GenBank/DDBJ databases">
        <title>Draft genome of the lignicolous fungus Coniochaeta pulveracea.</title>
        <authorList>
            <person name="Borstlap C.J."/>
            <person name="De Witt R.N."/>
            <person name="Botha A."/>
            <person name="Volschenk H."/>
        </authorList>
    </citation>
    <scope>NUCLEOTIDE SEQUENCE [LARGE SCALE GENOMIC DNA]</scope>
    <source>
        <strain evidence="3 4">CAB683</strain>
    </source>
</reference>
<dbReference type="InterPro" id="IPR058329">
    <property type="entry name" value="Arp1_N"/>
</dbReference>
<dbReference type="AlphaFoldDB" id="A0A420YI34"/>
<feature type="domain" description="Amidase" evidence="1">
    <location>
        <begin position="304"/>
        <end position="543"/>
    </location>
</feature>
<dbReference type="InterPro" id="IPR036928">
    <property type="entry name" value="AS_sf"/>
</dbReference>
<feature type="domain" description="Scytalone dehydratase-like protein Arp1 N-terminal" evidence="2">
    <location>
        <begin position="115"/>
        <end position="253"/>
    </location>
</feature>
<dbReference type="OrthoDB" id="5423360at2759"/>
<proteinExistence type="predicted"/>
<evidence type="ECO:0000313" key="4">
    <source>
        <dbReference type="Proteomes" id="UP000275385"/>
    </source>
</evidence>
<dbReference type="EMBL" id="QVQW01000008">
    <property type="protein sequence ID" value="RKU47505.1"/>
    <property type="molecule type" value="Genomic_DNA"/>
</dbReference>
<dbReference type="PANTHER" id="PTHR46310">
    <property type="entry name" value="AMIDASE 1"/>
    <property type="match status" value="1"/>
</dbReference>
<evidence type="ECO:0000259" key="2">
    <source>
        <dbReference type="Pfam" id="PF26053"/>
    </source>
</evidence>
<keyword evidence="4" id="KW-1185">Reference proteome</keyword>
<comment type="caution">
    <text evidence="3">The sequence shown here is derived from an EMBL/GenBank/DDBJ whole genome shotgun (WGS) entry which is preliminary data.</text>
</comment>
<protein>
    <submittedName>
        <fullName evidence="3">Uncharacterized protein</fullName>
    </submittedName>
</protein>
<evidence type="ECO:0000259" key="1">
    <source>
        <dbReference type="Pfam" id="PF01425"/>
    </source>
</evidence>
<dbReference type="Gene3D" id="3.90.1300.10">
    <property type="entry name" value="Amidase signature (AS) domain"/>
    <property type="match status" value="1"/>
</dbReference>
<dbReference type="Pfam" id="PF26053">
    <property type="entry name" value="DUF8016"/>
    <property type="match status" value="1"/>
</dbReference>
<organism evidence="3 4">
    <name type="scientific">Coniochaeta pulveracea</name>
    <dbReference type="NCBI Taxonomy" id="177199"/>
    <lineage>
        <taxon>Eukaryota</taxon>
        <taxon>Fungi</taxon>
        <taxon>Dikarya</taxon>
        <taxon>Ascomycota</taxon>
        <taxon>Pezizomycotina</taxon>
        <taxon>Sordariomycetes</taxon>
        <taxon>Sordariomycetidae</taxon>
        <taxon>Coniochaetales</taxon>
        <taxon>Coniochaetaceae</taxon>
        <taxon>Coniochaeta</taxon>
    </lineage>
</organism>
<name>A0A420YI34_9PEZI</name>
<evidence type="ECO:0000313" key="3">
    <source>
        <dbReference type="EMBL" id="RKU47505.1"/>
    </source>
</evidence>
<accession>A0A420YI34</accession>
<dbReference type="Pfam" id="PF01425">
    <property type="entry name" value="Amidase"/>
    <property type="match status" value="1"/>
</dbReference>